<reference evidence="1" key="1">
    <citation type="submission" date="2020-05" db="EMBL/GenBank/DDBJ databases">
        <authorList>
            <person name="Chiriac C."/>
            <person name="Salcher M."/>
            <person name="Ghai R."/>
            <person name="Kavagutti S V."/>
        </authorList>
    </citation>
    <scope>NUCLEOTIDE SEQUENCE</scope>
</reference>
<organism evidence="1">
    <name type="scientific">uncultured Caudovirales phage</name>
    <dbReference type="NCBI Taxonomy" id="2100421"/>
    <lineage>
        <taxon>Viruses</taxon>
        <taxon>Duplodnaviria</taxon>
        <taxon>Heunggongvirae</taxon>
        <taxon>Uroviricota</taxon>
        <taxon>Caudoviricetes</taxon>
        <taxon>Peduoviridae</taxon>
        <taxon>Maltschvirus</taxon>
        <taxon>Maltschvirus maltsch</taxon>
    </lineage>
</organism>
<proteinExistence type="predicted"/>
<dbReference type="SUPFAM" id="SSF52402">
    <property type="entry name" value="Adenine nucleotide alpha hydrolases-like"/>
    <property type="match status" value="1"/>
</dbReference>
<dbReference type="Gene3D" id="3.40.50.620">
    <property type="entry name" value="HUPs"/>
    <property type="match status" value="1"/>
</dbReference>
<gene>
    <name evidence="1" type="ORF">UFOVP1636_300</name>
</gene>
<dbReference type="EMBL" id="LR797503">
    <property type="protein sequence ID" value="CAB4221428.1"/>
    <property type="molecule type" value="Genomic_DNA"/>
</dbReference>
<evidence type="ECO:0008006" key="2">
    <source>
        <dbReference type="Google" id="ProtNLM"/>
    </source>
</evidence>
<accession>A0A6J5T148</accession>
<dbReference type="InterPro" id="IPR014729">
    <property type="entry name" value="Rossmann-like_a/b/a_fold"/>
</dbReference>
<evidence type="ECO:0000313" key="1">
    <source>
        <dbReference type="EMBL" id="CAB4221428.1"/>
    </source>
</evidence>
<name>A0A6J5T148_9CAUD</name>
<sequence length="188" mass="21788">MYSGGLDSLGMIYKLLTDPEYKDYKLHIHHVHNRNVERRDQAEGIVVPLVLKELERLGYSFVYSESEIASQPYGQNFLYDSDTINFFAGYICSANLDIVYVAMGMNANDTNHALELRRKRADLILAAFTDVKKIYPVLNMTKREIYESLPESLRNMFWSCRRPVYTEKSIAPCLKCDTCVKLREQAIR</sequence>
<protein>
    <recommendedName>
        <fullName evidence="2">Queuosine biosynthesis protein QueC</fullName>
    </recommendedName>
</protein>